<dbReference type="EMBL" id="WKKG01000012">
    <property type="protein sequence ID" value="MRX70257.1"/>
    <property type="molecule type" value="Genomic_DNA"/>
</dbReference>
<evidence type="ECO:0000313" key="3">
    <source>
        <dbReference type="Proteomes" id="UP000317289"/>
    </source>
</evidence>
<gene>
    <name evidence="1" type="ORF">GJU42_19965</name>
    <name evidence="2" type="ORF">SAMN06265349_101741</name>
</gene>
<dbReference type="EMBL" id="FXTA01000001">
    <property type="protein sequence ID" value="SMO42797.1"/>
    <property type="molecule type" value="Genomic_DNA"/>
</dbReference>
<dbReference type="OrthoDB" id="1345239at2"/>
<dbReference type="AlphaFoldDB" id="A0A521B6Q7"/>
<organism evidence="2 3">
    <name type="scientific">Flavobacterium resistens</name>
    <dbReference type="NCBI Taxonomy" id="443612"/>
    <lineage>
        <taxon>Bacteria</taxon>
        <taxon>Pseudomonadati</taxon>
        <taxon>Bacteroidota</taxon>
        <taxon>Flavobacteriia</taxon>
        <taxon>Flavobacteriales</taxon>
        <taxon>Flavobacteriaceae</taxon>
        <taxon>Flavobacterium</taxon>
    </lineage>
</organism>
<reference evidence="2 3" key="1">
    <citation type="submission" date="2017-05" db="EMBL/GenBank/DDBJ databases">
        <authorList>
            <person name="Varghese N."/>
            <person name="Submissions S."/>
        </authorList>
    </citation>
    <scope>NUCLEOTIDE SEQUENCE [LARGE SCALE GENOMIC DNA]</scope>
    <source>
        <strain evidence="2 3">DSM 19382</strain>
    </source>
</reference>
<keyword evidence="4" id="KW-1185">Reference proteome</keyword>
<protein>
    <submittedName>
        <fullName evidence="2">Uncharacterized protein</fullName>
    </submittedName>
</protein>
<proteinExistence type="predicted"/>
<name>A0A521B6Q7_9FLAO</name>
<dbReference type="Proteomes" id="UP000468990">
    <property type="component" value="Unassembled WGS sequence"/>
</dbReference>
<sequence>MSAKIVIEYYLEKFQTMGNMSTDISFDCLPFLYAQEPDYNMKGCKVSKSYYDKSGREAVRIIYEKILGDFTFEETTYNNIFLGMGKSIHYYDWAGEIAYTKKLQPYYFSLQPVFVGDGTETISGFSSQKQRKILKEERYSADEWLNAQNPKLYAMLYAKYGVIYQAYLRTGYKDELINAFDSETDPAILTVFNNQVFGMEPMTVKELIILNLQ</sequence>
<dbReference type="RefSeq" id="WP_142449402.1">
    <property type="nucleotide sequence ID" value="NZ_FXTA01000001.1"/>
</dbReference>
<dbReference type="Proteomes" id="UP000317289">
    <property type="component" value="Unassembled WGS sequence"/>
</dbReference>
<evidence type="ECO:0000313" key="1">
    <source>
        <dbReference type="EMBL" id="MRX70257.1"/>
    </source>
</evidence>
<reference evidence="1 4" key="2">
    <citation type="submission" date="2019-11" db="EMBL/GenBank/DDBJ databases">
        <title>Flavobacterium resistens genome.</title>
        <authorList>
            <person name="Wilson V.M."/>
            <person name="Newman J.D."/>
        </authorList>
    </citation>
    <scope>NUCLEOTIDE SEQUENCE [LARGE SCALE GENOMIC DNA]</scope>
    <source>
        <strain evidence="1 4">DSM 19382</strain>
    </source>
</reference>
<evidence type="ECO:0000313" key="4">
    <source>
        <dbReference type="Proteomes" id="UP000468990"/>
    </source>
</evidence>
<accession>A0A521B6Q7</accession>
<evidence type="ECO:0000313" key="2">
    <source>
        <dbReference type="EMBL" id="SMO42797.1"/>
    </source>
</evidence>